<reference evidence="3 4" key="1">
    <citation type="submission" date="2020-08" db="EMBL/GenBank/DDBJ databases">
        <title>Plant Genome Project.</title>
        <authorList>
            <person name="Zhang R.-G."/>
        </authorList>
    </citation>
    <scope>NUCLEOTIDE SEQUENCE [LARGE SCALE GENOMIC DNA]</scope>
    <source>
        <tissue evidence="3">Rhizome</tissue>
    </source>
</reference>
<dbReference type="PANTHER" id="PTHR33414">
    <property type="entry name" value="PROTEIN PLASTID MOVEMENT IMPAIRED 1-RELATED 1"/>
    <property type="match status" value="1"/>
</dbReference>
<name>A0A8J5FVI6_ZINOF</name>
<dbReference type="Proteomes" id="UP000734854">
    <property type="component" value="Unassembled WGS sequence"/>
</dbReference>
<sequence>MERRESRRSNHYKNEKPAAAVASTGCFRCCFSLRRPTASPSHHSILNPSSSSSSSNPAKPRPAPLSSLFRDGEAAAHAYWHRAKELEREIQNLNQRLAAELRLAESLKNSAVREEDHHQMLRLQDGSYLHKIKKLGRPWGSLVMQVSTPMVAENAVTVEEVLSGMASCKREEVCKYLEESMPLQDVSPHRSGEIRGKKVAEGSEDDFMEALLLSAIDKMESLAMEGLRIQMGTGGGGNEVAEEENPEKAAMANEDRVVLVVLIQIRDPKESYEAVGELMIGLIESDAGEAAAGKKLELQGIHIAGMKCTTAAAADGSDYIWSTSIKGCKGLHKSCCLHLVRNPNRFFAR</sequence>
<feature type="region of interest" description="Disordered" evidence="2">
    <location>
        <begin position="38"/>
        <end position="67"/>
    </location>
</feature>
<evidence type="ECO:0000313" key="3">
    <source>
        <dbReference type="EMBL" id="KAG6491556.1"/>
    </source>
</evidence>
<accession>A0A8J5FVI6</accession>
<dbReference type="PANTHER" id="PTHR33414:SF8">
    <property type="entry name" value="OS09G0559200 PROTEIN"/>
    <property type="match status" value="1"/>
</dbReference>
<evidence type="ECO:0000256" key="1">
    <source>
        <dbReference type="SAM" id="Coils"/>
    </source>
</evidence>
<dbReference type="InterPro" id="IPR039614">
    <property type="entry name" value="PMI1-like"/>
</dbReference>
<feature type="coiled-coil region" evidence="1">
    <location>
        <begin position="76"/>
        <end position="114"/>
    </location>
</feature>
<feature type="compositionally biased region" description="Low complexity" evidence="2">
    <location>
        <begin position="39"/>
        <end position="58"/>
    </location>
</feature>
<gene>
    <name evidence="3" type="ORF">ZIOFF_046488</name>
</gene>
<evidence type="ECO:0000256" key="2">
    <source>
        <dbReference type="SAM" id="MobiDB-lite"/>
    </source>
</evidence>
<evidence type="ECO:0000313" key="4">
    <source>
        <dbReference type="Proteomes" id="UP000734854"/>
    </source>
</evidence>
<dbReference type="AlphaFoldDB" id="A0A8J5FVI6"/>
<dbReference type="EMBL" id="JACMSC010000013">
    <property type="protein sequence ID" value="KAG6491556.1"/>
    <property type="molecule type" value="Genomic_DNA"/>
</dbReference>
<protein>
    <submittedName>
        <fullName evidence="3">Uncharacterized protein</fullName>
    </submittedName>
</protein>
<proteinExistence type="predicted"/>
<organism evidence="3 4">
    <name type="scientific">Zingiber officinale</name>
    <name type="common">Ginger</name>
    <name type="synonym">Amomum zingiber</name>
    <dbReference type="NCBI Taxonomy" id="94328"/>
    <lineage>
        <taxon>Eukaryota</taxon>
        <taxon>Viridiplantae</taxon>
        <taxon>Streptophyta</taxon>
        <taxon>Embryophyta</taxon>
        <taxon>Tracheophyta</taxon>
        <taxon>Spermatophyta</taxon>
        <taxon>Magnoliopsida</taxon>
        <taxon>Liliopsida</taxon>
        <taxon>Zingiberales</taxon>
        <taxon>Zingiberaceae</taxon>
        <taxon>Zingiber</taxon>
    </lineage>
</organism>
<keyword evidence="1" id="KW-0175">Coiled coil</keyword>
<keyword evidence="4" id="KW-1185">Reference proteome</keyword>
<comment type="caution">
    <text evidence="3">The sequence shown here is derived from an EMBL/GenBank/DDBJ whole genome shotgun (WGS) entry which is preliminary data.</text>
</comment>